<comment type="caution">
    <text evidence="2">The sequence shown here is derived from an EMBL/GenBank/DDBJ whole genome shotgun (WGS) entry which is preliminary data.</text>
</comment>
<organism evidence="2 3">
    <name type="scientific">Actinomortierella ambigua</name>
    <dbReference type="NCBI Taxonomy" id="1343610"/>
    <lineage>
        <taxon>Eukaryota</taxon>
        <taxon>Fungi</taxon>
        <taxon>Fungi incertae sedis</taxon>
        <taxon>Mucoromycota</taxon>
        <taxon>Mortierellomycotina</taxon>
        <taxon>Mortierellomycetes</taxon>
        <taxon>Mortierellales</taxon>
        <taxon>Mortierellaceae</taxon>
        <taxon>Actinomortierella</taxon>
    </lineage>
</organism>
<feature type="region of interest" description="Disordered" evidence="1">
    <location>
        <begin position="210"/>
        <end position="245"/>
    </location>
</feature>
<protein>
    <submittedName>
        <fullName evidence="2">Uncharacterized protein</fullName>
    </submittedName>
</protein>
<accession>A0A9P6QJC7</accession>
<feature type="compositionally biased region" description="Low complexity" evidence="1">
    <location>
        <begin position="231"/>
        <end position="245"/>
    </location>
</feature>
<dbReference type="InterPro" id="IPR052660">
    <property type="entry name" value="Erythrocyte_Invasion_ImmMod"/>
</dbReference>
<dbReference type="PANTHER" id="PTHR16021">
    <property type="entry name" value="MANSC DOMAIN CONTAINING PROTEIN 1"/>
    <property type="match status" value="1"/>
</dbReference>
<feature type="compositionally biased region" description="Low complexity" evidence="1">
    <location>
        <begin position="754"/>
        <end position="764"/>
    </location>
</feature>
<feature type="region of interest" description="Disordered" evidence="1">
    <location>
        <begin position="809"/>
        <end position="832"/>
    </location>
</feature>
<keyword evidence="3" id="KW-1185">Reference proteome</keyword>
<evidence type="ECO:0000313" key="3">
    <source>
        <dbReference type="Proteomes" id="UP000807716"/>
    </source>
</evidence>
<feature type="region of interest" description="Disordered" evidence="1">
    <location>
        <begin position="388"/>
        <end position="407"/>
    </location>
</feature>
<gene>
    <name evidence="2" type="ORF">DFQ27_009147</name>
</gene>
<evidence type="ECO:0000313" key="2">
    <source>
        <dbReference type="EMBL" id="KAG0267127.1"/>
    </source>
</evidence>
<reference evidence="2" key="1">
    <citation type="journal article" date="2020" name="Fungal Divers.">
        <title>Resolving the Mortierellaceae phylogeny through synthesis of multi-gene phylogenetics and phylogenomics.</title>
        <authorList>
            <person name="Vandepol N."/>
            <person name="Liber J."/>
            <person name="Desiro A."/>
            <person name="Na H."/>
            <person name="Kennedy M."/>
            <person name="Barry K."/>
            <person name="Grigoriev I.V."/>
            <person name="Miller A.N."/>
            <person name="O'Donnell K."/>
            <person name="Stajich J.E."/>
            <person name="Bonito G."/>
        </authorList>
    </citation>
    <scope>NUCLEOTIDE SEQUENCE</scope>
    <source>
        <strain evidence="2">BC1065</strain>
    </source>
</reference>
<dbReference type="EMBL" id="JAAAJB010000081">
    <property type="protein sequence ID" value="KAG0267127.1"/>
    <property type="molecule type" value="Genomic_DNA"/>
</dbReference>
<feature type="region of interest" description="Disordered" evidence="1">
    <location>
        <begin position="754"/>
        <end position="788"/>
    </location>
</feature>
<evidence type="ECO:0000256" key="1">
    <source>
        <dbReference type="SAM" id="MobiDB-lite"/>
    </source>
</evidence>
<feature type="compositionally biased region" description="Polar residues" evidence="1">
    <location>
        <begin position="778"/>
        <end position="787"/>
    </location>
</feature>
<name>A0A9P6QJC7_9FUNG</name>
<dbReference type="AlphaFoldDB" id="A0A9P6QJC7"/>
<feature type="region of interest" description="Disordered" evidence="1">
    <location>
        <begin position="866"/>
        <end position="886"/>
    </location>
</feature>
<feature type="compositionally biased region" description="Low complexity" evidence="1">
    <location>
        <begin position="873"/>
        <end position="886"/>
    </location>
</feature>
<dbReference type="Proteomes" id="UP000807716">
    <property type="component" value="Unassembled WGS sequence"/>
</dbReference>
<feature type="compositionally biased region" description="Low complexity" evidence="1">
    <location>
        <begin position="396"/>
        <end position="407"/>
    </location>
</feature>
<dbReference type="PANTHER" id="PTHR16021:SF23">
    <property type="entry name" value="FI18411P1-RELATED"/>
    <property type="match status" value="1"/>
</dbReference>
<dbReference type="OrthoDB" id="19394at2759"/>
<sequence>MTMRQFLGERHSIDTLCHALYVRAMPAEITQPNGHIEPADIQWVSFPAPAELSNVARQAQTAHLDLLTAILRYPSLRYHFCRLVHLLEVVLATRPQLAEPTLPTWMASTNIDDDRLAEKRHRELIGRQKDMQKNPSPVHRAFRILFHPEKVLPVQLDSEKMSWVLEQLREVFHAVAVDKDVQEPLRKMLALLKTLPGTIAMTDPWVKRGPFSRTNGRVNGKGTNGSGNGGANSPATTTTTAASSAPTMKASMMATATTLLGTATKTASDPLRQVFPHWDMLIQEVENIILGAENDDTFKFYASVLFRFLEKSMTDPAFTDLDDYPQACGYALNNVLRLLWLPRYQGPVTRLMRSLVAVADQLWLNGGRTEASLAFENGLMAMIHTLKQQPQPQPQPQQIVTTDSTTTSTSRSLNNLIALIEEAISRARLTEDPIPLPSIDWKEDTGDDRASPELRLDNICLEFPEAHAQGMRVTSQLEHSADLPPGARRWNLGIHGLQVEAKDIQFFYQNKNMFGHLSRDLGQCHLRIPSGSLDINLVMVLDTLPDLNLDLISALRKDRAHIWDHHPPPPPNTTAQVSVKARQSANGLLNGNGNGHVGMMVNHQARSELAPLAFSVNNGGDNLDDLSQTSAAAAAPATGYKMPPQQHKSEMRTNGQLATVQGGHWMSMLLQQLFGDRLAATVATTTTAAAATKAAAENSPLQQLTEPPILFHPFRTTHFQPKPALHLPSKNGTGYGNGFSNGYENGYDNGYENGYSNGNGSHNNKGGGVSKTARRRGSTYSRVTTNGYGAVRPTHTMAVYRQGTIEGTTMADPVRSSSNGKKNGHGGNGGNGGGHGVGYLVCGPGATATETQGRQQWAMPWDLESPSEPPLLSPTTTPTPFTTTATTTVTTSPLTTTTTIAANPSPTAKATATTITALLPQPSPLDALLLQPQSSPSSSPSLTLSSSPPCLFKLESCSVRIHRLDLTQVTASQQQQQQHRPLRNNRLEHALLERRLRALLQTHLHRSVLALVALLHTGLADLVQAAQGLD</sequence>
<proteinExistence type="predicted"/>